<evidence type="ECO:0000259" key="14">
    <source>
        <dbReference type="PROSITE" id="PS50893"/>
    </source>
</evidence>
<evidence type="ECO:0000256" key="6">
    <source>
        <dbReference type="ARBA" id="ARBA00022967"/>
    </source>
</evidence>
<dbReference type="Pfam" id="PF08352">
    <property type="entry name" value="oligo_HPY"/>
    <property type="match status" value="1"/>
</dbReference>
<dbReference type="Proteomes" id="UP000678484">
    <property type="component" value="Unassembled WGS sequence"/>
</dbReference>
<dbReference type="InterPro" id="IPR050388">
    <property type="entry name" value="ABC_Ni/Peptide_Import"/>
</dbReference>
<dbReference type="EMBL" id="JAERQV010000032">
    <property type="protein sequence ID" value="MBS8126186.1"/>
    <property type="molecule type" value="Genomic_DNA"/>
</dbReference>
<dbReference type="EMBL" id="JAERQU010000033">
    <property type="protein sequence ID" value="MBS8121176.1"/>
    <property type="molecule type" value="Genomic_DNA"/>
</dbReference>
<keyword evidence="8" id="KW-0472">Membrane</keyword>
<evidence type="ECO:0000256" key="10">
    <source>
        <dbReference type="ARBA" id="ARBA00039098"/>
    </source>
</evidence>
<comment type="catalytic activity">
    <reaction evidence="12">
        <text>Ni(2+)(out) + ATP + H2O = Ni(2+)(in) + ADP + phosphate + H(+)</text>
        <dbReference type="Rhea" id="RHEA:15557"/>
        <dbReference type="ChEBI" id="CHEBI:15377"/>
        <dbReference type="ChEBI" id="CHEBI:15378"/>
        <dbReference type="ChEBI" id="CHEBI:30616"/>
        <dbReference type="ChEBI" id="CHEBI:43474"/>
        <dbReference type="ChEBI" id="CHEBI:49786"/>
        <dbReference type="ChEBI" id="CHEBI:456216"/>
        <dbReference type="EC" id="7.2.2.11"/>
    </reaction>
    <physiologicalReaction direction="left-to-right" evidence="12">
        <dbReference type="Rhea" id="RHEA:15558"/>
    </physiologicalReaction>
</comment>
<dbReference type="PROSITE" id="PS00211">
    <property type="entry name" value="ABC_TRANSPORTER_1"/>
    <property type="match status" value="1"/>
</dbReference>
<dbReference type="Proteomes" id="UP000676028">
    <property type="component" value="Unassembled WGS sequence"/>
</dbReference>
<keyword evidence="6" id="KW-1278">Translocase</keyword>
<reference evidence="16" key="1">
    <citation type="journal article" date="2021" name="Nat. Microbiol.">
        <title>Cell division in the archaeon Haloferax volcanii relies on two FtsZ proteins with distinct functions in division ring assembly and constriction.</title>
        <authorList>
            <person name="Liao Y."/>
            <person name="Ithurbide S."/>
            <person name="Evenhuis C."/>
            <person name="Loewe J."/>
            <person name="Duggin I.G."/>
        </authorList>
    </citation>
    <scope>NUCLEOTIDE SEQUENCE</scope>
    <source>
        <strain evidence="15">H98</strain>
        <strain evidence="18">ID112 - delta_ftsZ1_delta_ftsZ2</strain>
        <strain evidence="16">ID76 - delta_ftsZ1</strain>
        <strain evidence="17">ID77 - delta_ftsZ2</strain>
    </source>
</reference>
<evidence type="ECO:0000313" key="18">
    <source>
        <dbReference type="EMBL" id="MBS8133919.1"/>
    </source>
</evidence>
<dbReference type="SUPFAM" id="SSF52540">
    <property type="entry name" value="P-loop containing nucleoside triphosphate hydrolases"/>
    <property type="match status" value="1"/>
</dbReference>
<dbReference type="GO" id="GO:0005524">
    <property type="term" value="F:ATP binding"/>
    <property type="evidence" value="ECO:0007669"/>
    <property type="project" value="UniProtKB-KW"/>
</dbReference>
<evidence type="ECO:0000256" key="2">
    <source>
        <dbReference type="ARBA" id="ARBA00022448"/>
    </source>
</evidence>
<evidence type="ECO:0000313" key="19">
    <source>
        <dbReference type="Proteomes" id="UP000676028"/>
    </source>
</evidence>
<keyword evidence="3" id="KW-1003">Cell membrane</keyword>
<dbReference type="GO" id="GO:0005886">
    <property type="term" value="C:plasma membrane"/>
    <property type="evidence" value="ECO:0007669"/>
    <property type="project" value="UniProtKB-SubCell"/>
</dbReference>
<proteinExistence type="predicted"/>
<dbReference type="InterPro" id="IPR003593">
    <property type="entry name" value="AAA+_ATPase"/>
</dbReference>
<keyword evidence="2" id="KW-0813">Transport</keyword>
<dbReference type="Gene3D" id="3.40.50.300">
    <property type="entry name" value="P-loop containing nucleotide triphosphate hydrolases"/>
    <property type="match status" value="1"/>
</dbReference>
<evidence type="ECO:0000256" key="11">
    <source>
        <dbReference type="ARBA" id="ARBA00044143"/>
    </source>
</evidence>
<gene>
    <name evidence="15" type="ORF">JK351_18745</name>
    <name evidence="18" type="ORF">JK352_18710</name>
    <name evidence="17" type="ORF">JK353_18720</name>
    <name evidence="16" type="ORF">JK354_18715</name>
</gene>
<accession>A0A8T5CI57</accession>
<organism evidence="16 19">
    <name type="scientific">Haloferax volcanii</name>
    <name type="common">Halobacterium volcanii</name>
    <dbReference type="NCBI Taxonomy" id="2246"/>
    <lineage>
        <taxon>Archaea</taxon>
        <taxon>Methanobacteriati</taxon>
        <taxon>Methanobacteriota</taxon>
        <taxon>Stenosarchaea group</taxon>
        <taxon>Halobacteria</taxon>
        <taxon>Halobacteriales</taxon>
        <taxon>Haloferacaceae</taxon>
        <taxon>Haloferax</taxon>
    </lineage>
</organism>
<evidence type="ECO:0000256" key="13">
    <source>
        <dbReference type="SAM" id="MobiDB-lite"/>
    </source>
</evidence>
<evidence type="ECO:0000256" key="3">
    <source>
        <dbReference type="ARBA" id="ARBA00022475"/>
    </source>
</evidence>
<dbReference type="EMBL" id="JAERQW010000033">
    <property type="protein sequence ID" value="MBS8130055.1"/>
    <property type="molecule type" value="Genomic_DNA"/>
</dbReference>
<dbReference type="EMBL" id="JAERQX010000033">
    <property type="protein sequence ID" value="MBS8133919.1"/>
    <property type="molecule type" value="Genomic_DNA"/>
</dbReference>
<sequence>MTKILEIDGLQTHFHTEAGVVRALNGVNLSVERGETVGLVGETGSGKSVTAKSVMQLIPSPPGEIVDGSIRFRGENVLEKSPSEIRAIRGSDIAMVFQDPSTSLNPVYTIRNQMIEVITTNRGVSKPEAEDIAHETLEEVEMPRPEGVLKSYPHELSGGMKQRVMIAMELACDPELIIADEPTTALDVTIEKKVLSIFSKLVEEHNLSVLWITHDLGVVAQFCDRVGVMYAGEIVEFGTVRDIFHRPTHPYTRELLKTIPNVANPKDSLGVIEGSVPNLVNPPSGCRFHPRCPDAEERCRSENPPKIRGADQHESSCLVHEVTDTDHSSSEGNSGGE</sequence>
<evidence type="ECO:0000256" key="1">
    <source>
        <dbReference type="ARBA" id="ARBA00004202"/>
    </source>
</evidence>
<dbReference type="OMA" id="DVFTTHR"/>
<dbReference type="CDD" id="cd03257">
    <property type="entry name" value="ABC_NikE_OppD_transporters"/>
    <property type="match status" value="1"/>
</dbReference>
<protein>
    <recommendedName>
        <fullName evidence="11">Nickel import system ATP-binding protein NikD</fullName>
        <ecNumber evidence="10">7.2.2.11</ecNumber>
    </recommendedName>
</protein>
<comment type="subcellular location">
    <subcellularLocation>
        <location evidence="1">Cell membrane</location>
        <topology evidence="1">Peripheral membrane protein</topology>
    </subcellularLocation>
</comment>
<dbReference type="AlphaFoldDB" id="A0A8T5CI57"/>
<dbReference type="Proteomes" id="UP000679371">
    <property type="component" value="Unassembled WGS sequence"/>
</dbReference>
<dbReference type="GO" id="GO:0016887">
    <property type="term" value="F:ATP hydrolysis activity"/>
    <property type="evidence" value="ECO:0007669"/>
    <property type="project" value="InterPro"/>
</dbReference>
<dbReference type="EC" id="7.2.2.11" evidence="10"/>
<dbReference type="PANTHER" id="PTHR43297">
    <property type="entry name" value="OLIGOPEPTIDE TRANSPORT ATP-BINDING PROTEIN APPD"/>
    <property type="match status" value="1"/>
</dbReference>
<comment type="caution">
    <text evidence="16">The sequence shown here is derived from an EMBL/GenBank/DDBJ whole genome shotgun (WGS) entry which is preliminary data.</text>
</comment>
<evidence type="ECO:0000256" key="4">
    <source>
        <dbReference type="ARBA" id="ARBA00022741"/>
    </source>
</evidence>
<feature type="compositionally biased region" description="Basic and acidic residues" evidence="13">
    <location>
        <begin position="294"/>
        <end position="314"/>
    </location>
</feature>
<dbReference type="PROSITE" id="PS50893">
    <property type="entry name" value="ABC_TRANSPORTER_2"/>
    <property type="match status" value="1"/>
</dbReference>
<feature type="domain" description="ABC transporter" evidence="14">
    <location>
        <begin position="5"/>
        <end position="256"/>
    </location>
</feature>
<dbReference type="GO" id="GO:0015833">
    <property type="term" value="P:peptide transport"/>
    <property type="evidence" value="ECO:0007669"/>
    <property type="project" value="InterPro"/>
</dbReference>
<dbReference type="GO" id="GO:0015413">
    <property type="term" value="F:ABC-type nickel transporter activity"/>
    <property type="evidence" value="ECO:0007669"/>
    <property type="project" value="UniProtKB-EC"/>
</dbReference>
<evidence type="ECO:0000256" key="12">
    <source>
        <dbReference type="ARBA" id="ARBA00048610"/>
    </source>
</evidence>
<dbReference type="SMART" id="SM00382">
    <property type="entry name" value="AAA"/>
    <property type="match status" value="1"/>
</dbReference>
<evidence type="ECO:0000256" key="7">
    <source>
        <dbReference type="ARBA" id="ARBA00023065"/>
    </source>
</evidence>
<dbReference type="GeneID" id="31787446"/>
<dbReference type="FunFam" id="3.40.50.300:FF:000016">
    <property type="entry name" value="Oligopeptide ABC transporter ATP-binding component"/>
    <property type="match status" value="1"/>
</dbReference>
<keyword evidence="7" id="KW-0406">Ion transport</keyword>
<keyword evidence="4" id="KW-0547">Nucleotide-binding</keyword>
<dbReference type="PANTHER" id="PTHR43297:SF13">
    <property type="entry name" value="NICKEL ABC TRANSPORTER, ATP-BINDING PROTEIN"/>
    <property type="match status" value="1"/>
</dbReference>
<dbReference type="Proteomes" id="UP000679789">
    <property type="component" value="Unassembled WGS sequence"/>
</dbReference>
<dbReference type="InterPro" id="IPR027417">
    <property type="entry name" value="P-loop_NTPase"/>
</dbReference>
<dbReference type="NCBIfam" id="TIGR01727">
    <property type="entry name" value="oligo_HPY"/>
    <property type="match status" value="1"/>
</dbReference>
<feature type="region of interest" description="Disordered" evidence="13">
    <location>
        <begin position="294"/>
        <end position="337"/>
    </location>
</feature>
<evidence type="ECO:0000313" key="17">
    <source>
        <dbReference type="EMBL" id="MBS8130055.1"/>
    </source>
</evidence>
<name>A0A8T5CI57_HALVO</name>
<evidence type="ECO:0000256" key="5">
    <source>
        <dbReference type="ARBA" id="ARBA00022840"/>
    </source>
</evidence>
<keyword evidence="5 16" id="KW-0067">ATP-binding</keyword>
<dbReference type="InterPro" id="IPR017871">
    <property type="entry name" value="ABC_transporter-like_CS"/>
</dbReference>
<comment type="subunit">
    <text evidence="9">The complex is composed of two ATP-binding proteins (NikD and NikE), two transmembrane proteins (NikB and NikC) and a solute-binding protein (NikA).</text>
</comment>
<evidence type="ECO:0000256" key="8">
    <source>
        <dbReference type="ARBA" id="ARBA00023136"/>
    </source>
</evidence>
<dbReference type="Pfam" id="PF00005">
    <property type="entry name" value="ABC_tran"/>
    <property type="match status" value="1"/>
</dbReference>
<evidence type="ECO:0000256" key="9">
    <source>
        <dbReference type="ARBA" id="ARBA00038669"/>
    </source>
</evidence>
<dbReference type="InterPro" id="IPR013563">
    <property type="entry name" value="Oligopep_ABC_C"/>
</dbReference>
<dbReference type="InterPro" id="IPR003439">
    <property type="entry name" value="ABC_transporter-like_ATP-bd"/>
</dbReference>
<evidence type="ECO:0000313" key="15">
    <source>
        <dbReference type="EMBL" id="MBS8121176.1"/>
    </source>
</evidence>
<evidence type="ECO:0000313" key="16">
    <source>
        <dbReference type="EMBL" id="MBS8126186.1"/>
    </source>
</evidence>
<dbReference type="RefSeq" id="WP_013035217.1">
    <property type="nucleotide sequence ID" value="NZ_JAERQU010000033.1"/>
</dbReference>